<dbReference type="InterPro" id="IPR045247">
    <property type="entry name" value="Oye-like"/>
</dbReference>
<dbReference type="GO" id="GO:0010181">
    <property type="term" value="F:FMN binding"/>
    <property type="evidence" value="ECO:0007669"/>
    <property type="project" value="InterPro"/>
</dbReference>
<dbReference type="InterPro" id="IPR013785">
    <property type="entry name" value="Aldolase_TIM"/>
</dbReference>
<sequence>MTELFAPVQIGAITLPNRMVMAPLTRSRADRDGIPSELHAQYYSQRATAGLIVSEGTFTAGSNRAFPGQPGLENSEQQAGWARVMDAVHAQGGHIFVQLMHAGRLTHAELADGHHPEAPSAIASGTAVRDWNERKECPTPRALEASELPRIVEQFRTAARRAIDAGADGVEIHGANGYLLNEFLSDGANQRMDNYGGSPRNRYRLIEEVLRAVVHEIGAERVGIRFSPGLPTQGITETEVLETYGGLLDAVADLSLAYVSFICAAPAGLTLSDLAVRARANGVTKVLSNVWSPEGTDRALAEQQLAQPYVDAVVVGRALIANPDLVRRWAEDLPLNEPDPATFYAGGARGYTDYPTL</sequence>
<organism evidence="5 6">
    <name type="scientific">Corynebacterium kalinowskii</name>
    <dbReference type="NCBI Taxonomy" id="2675216"/>
    <lineage>
        <taxon>Bacteria</taxon>
        <taxon>Bacillati</taxon>
        <taxon>Actinomycetota</taxon>
        <taxon>Actinomycetes</taxon>
        <taxon>Mycobacteriales</taxon>
        <taxon>Corynebacteriaceae</taxon>
        <taxon>Corynebacterium</taxon>
    </lineage>
</organism>
<evidence type="ECO:0000256" key="2">
    <source>
        <dbReference type="ARBA" id="ARBA00005979"/>
    </source>
</evidence>
<dbReference type="Pfam" id="PF00724">
    <property type="entry name" value="Oxidored_FMN"/>
    <property type="match status" value="1"/>
</dbReference>
<evidence type="ECO:0000256" key="1">
    <source>
        <dbReference type="ARBA" id="ARBA00001917"/>
    </source>
</evidence>
<evidence type="ECO:0000313" key="6">
    <source>
        <dbReference type="Proteomes" id="UP000427071"/>
    </source>
</evidence>
<keyword evidence="6" id="KW-1185">Reference proteome</keyword>
<dbReference type="EMBL" id="CP046452">
    <property type="protein sequence ID" value="QGU02485.1"/>
    <property type="molecule type" value="Genomic_DNA"/>
</dbReference>
<dbReference type="Proteomes" id="UP000427071">
    <property type="component" value="Chromosome"/>
</dbReference>
<dbReference type="PANTHER" id="PTHR22893:SF91">
    <property type="entry name" value="NADPH DEHYDROGENASE 2-RELATED"/>
    <property type="match status" value="1"/>
</dbReference>
<comment type="cofactor">
    <cofactor evidence="1">
        <name>FMN</name>
        <dbReference type="ChEBI" id="CHEBI:58210"/>
    </cofactor>
</comment>
<dbReference type="PANTHER" id="PTHR22893">
    <property type="entry name" value="NADH OXIDOREDUCTASE-RELATED"/>
    <property type="match status" value="1"/>
</dbReference>
<evidence type="ECO:0000256" key="3">
    <source>
        <dbReference type="ARBA" id="ARBA00023002"/>
    </source>
</evidence>
<dbReference type="EC" id="1.-.-.-" evidence="5"/>
<dbReference type="FunFam" id="3.20.20.70:FF:000059">
    <property type="entry name" value="N-ethylmaleimide reductase, FMN-linked"/>
    <property type="match status" value="1"/>
</dbReference>
<name>A0A6B8VU62_9CORY</name>
<protein>
    <submittedName>
        <fullName evidence="5">N-ethylmaleimide reductase</fullName>
        <ecNumber evidence="5">1.-.-.-</ecNumber>
    </submittedName>
</protein>
<dbReference type="CDD" id="cd02933">
    <property type="entry name" value="OYE_like_FMN"/>
    <property type="match status" value="1"/>
</dbReference>
<dbReference type="KEGG" id="ckw:CKALI_08125"/>
<dbReference type="InterPro" id="IPR001155">
    <property type="entry name" value="OxRdtase_FMN_N"/>
</dbReference>
<dbReference type="Gene3D" id="3.20.20.70">
    <property type="entry name" value="Aldolase class I"/>
    <property type="match status" value="1"/>
</dbReference>
<dbReference type="GO" id="GO:0016628">
    <property type="term" value="F:oxidoreductase activity, acting on the CH-CH group of donors, NAD or NADP as acceptor"/>
    <property type="evidence" value="ECO:0007669"/>
    <property type="project" value="UniProtKB-ARBA"/>
</dbReference>
<keyword evidence="3 5" id="KW-0560">Oxidoreductase</keyword>
<comment type="similarity">
    <text evidence="2">Belongs to the NADH:flavin oxidoreductase/NADH oxidase family.</text>
</comment>
<dbReference type="GO" id="GO:0005829">
    <property type="term" value="C:cytosol"/>
    <property type="evidence" value="ECO:0007669"/>
    <property type="project" value="UniProtKB-ARBA"/>
</dbReference>
<evidence type="ECO:0000259" key="4">
    <source>
        <dbReference type="Pfam" id="PF00724"/>
    </source>
</evidence>
<gene>
    <name evidence="5" type="primary">nemA</name>
    <name evidence="5" type="ORF">CKALI_08125</name>
</gene>
<proteinExistence type="inferred from homology"/>
<reference evidence="6" key="1">
    <citation type="submission" date="2019-11" db="EMBL/GenBank/DDBJ databases">
        <title>Complete genome sequence of Corynebacterium kalinowskii 1959, a novel Corynebacterium species isolated from soil of a small paddock in Vilsendorf, Germany.</title>
        <authorList>
            <person name="Schaffert L."/>
            <person name="Ruwe M."/>
            <person name="Milse J."/>
            <person name="Hanuschka K."/>
            <person name="Ortseifen V."/>
            <person name="Droste J."/>
            <person name="Brandt D."/>
            <person name="Schlueter L."/>
            <person name="Kutter Y."/>
            <person name="Vinke S."/>
            <person name="Viehoefer P."/>
            <person name="Jacob L."/>
            <person name="Luebke N.-C."/>
            <person name="Schulte-Berndt E."/>
            <person name="Hain C."/>
            <person name="Linder M."/>
            <person name="Schmidt P."/>
            <person name="Wollenschlaeger L."/>
            <person name="Luttermann T."/>
            <person name="Thieme E."/>
            <person name="Hassa J."/>
            <person name="Haak M."/>
            <person name="Wittchen M."/>
            <person name="Mentz A."/>
            <person name="Persicke M."/>
            <person name="Busche T."/>
            <person name="Ruckert C."/>
        </authorList>
    </citation>
    <scope>NUCLEOTIDE SEQUENCE [LARGE SCALE GENOMIC DNA]</scope>
    <source>
        <strain evidence="6">1959</strain>
    </source>
</reference>
<evidence type="ECO:0000313" key="5">
    <source>
        <dbReference type="EMBL" id="QGU02485.1"/>
    </source>
</evidence>
<dbReference type="AlphaFoldDB" id="A0A6B8VU62"/>
<accession>A0A6B8VU62</accession>
<dbReference type="RefSeq" id="WP_156192810.1">
    <property type="nucleotide sequence ID" value="NZ_CP046452.1"/>
</dbReference>
<dbReference type="SUPFAM" id="SSF51395">
    <property type="entry name" value="FMN-linked oxidoreductases"/>
    <property type="match status" value="1"/>
</dbReference>
<feature type="domain" description="NADH:flavin oxidoreductase/NADH oxidase N-terminal" evidence="4">
    <location>
        <begin position="3"/>
        <end position="336"/>
    </location>
</feature>